<sequence>MRSGLQKQRTHPRLNPYGMKVETIHVIIQGLKILGAPVVEHPKEGQIFRAYPISRVNPELDDLEISQCLFAGNEAVKLNFDETSKLFLHPMVGTFGADKGVGLFKNEATIAVMSILPGDFQVGEVAFSAYFDP</sequence>
<proteinExistence type="predicted"/>
<reference evidence="1" key="1">
    <citation type="submission" date="2024-05" db="EMBL/GenBank/DDBJ databases">
        <authorList>
            <person name="Jung D.-H."/>
        </authorList>
    </citation>
    <scope>NUCLEOTIDE SEQUENCE</scope>
    <source>
        <strain evidence="1">JA-25</strain>
    </source>
</reference>
<organism evidence="1 2">
    <name type="scientific">Fibrivirga algicola</name>
    <dbReference type="NCBI Taxonomy" id="2950420"/>
    <lineage>
        <taxon>Bacteria</taxon>
        <taxon>Pseudomonadati</taxon>
        <taxon>Bacteroidota</taxon>
        <taxon>Cytophagia</taxon>
        <taxon>Cytophagales</taxon>
        <taxon>Spirosomataceae</taxon>
        <taxon>Fibrivirga</taxon>
    </lineage>
</organism>
<protein>
    <submittedName>
        <fullName evidence="1">Uncharacterized protein</fullName>
    </submittedName>
</protein>
<name>A0ABX0QBB4_9BACT</name>
<evidence type="ECO:0000313" key="1">
    <source>
        <dbReference type="EMBL" id="NID09624.1"/>
    </source>
</evidence>
<gene>
    <name evidence="1" type="ORF">F7231_05535</name>
</gene>
<dbReference type="EMBL" id="WAEL01000002">
    <property type="protein sequence ID" value="NID09624.1"/>
    <property type="molecule type" value="Genomic_DNA"/>
</dbReference>
<keyword evidence="2" id="KW-1185">Reference proteome</keyword>
<dbReference type="RefSeq" id="WP_166691223.1">
    <property type="nucleotide sequence ID" value="NZ_WAEL01000002.1"/>
</dbReference>
<evidence type="ECO:0000313" key="2">
    <source>
        <dbReference type="Proteomes" id="UP000606008"/>
    </source>
</evidence>
<comment type="caution">
    <text evidence="1">The sequence shown here is derived from an EMBL/GenBank/DDBJ whole genome shotgun (WGS) entry which is preliminary data.</text>
</comment>
<dbReference type="Proteomes" id="UP000606008">
    <property type="component" value="Unassembled WGS sequence"/>
</dbReference>
<accession>A0ABX0QBB4</accession>